<dbReference type="Gene3D" id="3.20.20.150">
    <property type="entry name" value="Divalent-metal-dependent TIM barrel enzymes"/>
    <property type="match status" value="1"/>
</dbReference>
<sequence length="165" mass="18091">AWMDISKQLRTRFLRTFAGWPEGDRAARWPPMIAALRAACGEAELLGVQLVMENHNHRGFVQTGSDVLAIMEAVGSLALGLLLDTGNYLDGLASIERTARLAWHVHAKFTQVLEDGRDARVDQDAAVAVLRKVGYKGYVSVEYEGAEPGATAVPRALTYLRSLVR</sequence>
<evidence type="ECO:0000313" key="2">
    <source>
        <dbReference type="EMBL" id="TMJ12105.1"/>
    </source>
</evidence>
<keyword evidence="2" id="KW-0413">Isomerase</keyword>
<protein>
    <submittedName>
        <fullName evidence="2">Sugar phosphate isomerase/epimerase</fullName>
    </submittedName>
</protein>
<dbReference type="InterPro" id="IPR050312">
    <property type="entry name" value="IolE/XylAMocC-like"/>
</dbReference>
<gene>
    <name evidence="2" type="ORF">E6G98_03700</name>
</gene>
<name>A0A537LVQ8_9BACT</name>
<evidence type="ECO:0000259" key="1">
    <source>
        <dbReference type="Pfam" id="PF01261"/>
    </source>
</evidence>
<accession>A0A537LVQ8</accession>
<organism evidence="2 3">
    <name type="scientific">Candidatus Segetimicrobium genomatis</name>
    <dbReference type="NCBI Taxonomy" id="2569760"/>
    <lineage>
        <taxon>Bacteria</taxon>
        <taxon>Bacillati</taxon>
        <taxon>Candidatus Sysuimicrobiota</taxon>
        <taxon>Candidatus Sysuimicrobiia</taxon>
        <taxon>Candidatus Sysuimicrobiales</taxon>
        <taxon>Candidatus Segetimicrobiaceae</taxon>
        <taxon>Candidatus Segetimicrobium</taxon>
    </lineage>
</organism>
<dbReference type="InterPro" id="IPR013022">
    <property type="entry name" value="Xyl_isomerase-like_TIM-brl"/>
</dbReference>
<dbReference type="GO" id="GO:0016853">
    <property type="term" value="F:isomerase activity"/>
    <property type="evidence" value="ECO:0007669"/>
    <property type="project" value="UniProtKB-KW"/>
</dbReference>
<evidence type="ECO:0000313" key="3">
    <source>
        <dbReference type="Proteomes" id="UP000315217"/>
    </source>
</evidence>
<dbReference type="PANTHER" id="PTHR12110:SF53">
    <property type="entry name" value="BLR5974 PROTEIN"/>
    <property type="match status" value="1"/>
</dbReference>
<feature type="domain" description="Xylose isomerase-like TIM barrel" evidence="1">
    <location>
        <begin position="2"/>
        <end position="162"/>
    </location>
</feature>
<proteinExistence type="predicted"/>
<dbReference type="SUPFAM" id="SSF51658">
    <property type="entry name" value="Xylose isomerase-like"/>
    <property type="match status" value="1"/>
</dbReference>
<dbReference type="Pfam" id="PF01261">
    <property type="entry name" value="AP_endonuc_2"/>
    <property type="match status" value="1"/>
</dbReference>
<dbReference type="Proteomes" id="UP000315217">
    <property type="component" value="Unassembled WGS sequence"/>
</dbReference>
<comment type="caution">
    <text evidence="2">The sequence shown here is derived from an EMBL/GenBank/DDBJ whole genome shotgun (WGS) entry which is preliminary data.</text>
</comment>
<dbReference type="InterPro" id="IPR036237">
    <property type="entry name" value="Xyl_isomerase-like_sf"/>
</dbReference>
<feature type="non-terminal residue" evidence="2">
    <location>
        <position position="1"/>
    </location>
</feature>
<dbReference type="PANTHER" id="PTHR12110">
    <property type="entry name" value="HYDROXYPYRUVATE ISOMERASE"/>
    <property type="match status" value="1"/>
</dbReference>
<reference evidence="2 3" key="1">
    <citation type="journal article" date="2019" name="Nat. Microbiol.">
        <title>Mediterranean grassland soil C-N compound turnover is dependent on rainfall and depth, and is mediated by genomically divergent microorganisms.</title>
        <authorList>
            <person name="Diamond S."/>
            <person name="Andeer P.F."/>
            <person name="Li Z."/>
            <person name="Crits-Christoph A."/>
            <person name="Burstein D."/>
            <person name="Anantharaman K."/>
            <person name="Lane K.R."/>
            <person name="Thomas B.C."/>
            <person name="Pan C."/>
            <person name="Northen T.R."/>
            <person name="Banfield J.F."/>
        </authorList>
    </citation>
    <scope>NUCLEOTIDE SEQUENCE [LARGE SCALE GENOMIC DNA]</scope>
    <source>
        <strain evidence="2">NP_1</strain>
    </source>
</reference>
<dbReference type="AlphaFoldDB" id="A0A537LVQ8"/>
<dbReference type="EMBL" id="VBAI01000034">
    <property type="protein sequence ID" value="TMJ12105.1"/>
    <property type="molecule type" value="Genomic_DNA"/>
</dbReference>